<evidence type="ECO:0000313" key="2">
    <source>
        <dbReference type="Proteomes" id="UP000803844"/>
    </source>
</evidence>
<dbReference type="OrthoDB" id="2567457at2759"/>
<dbReference type="InterPro" id="IPR029032">
    <property type="entry name" value="AhpD-like"/>
</dbReference>
<dbReference type="Proteomes" id="UP000803844">
    <property type="component" value="Unassembled WGS sequence"/>
</dbReference>
<dbReference type="RefSeq" id="XP_040779122.1">
    <property type="nucleotide sequence ID" value="XM_040916977.1"/>
</dbReference>
<evidence type="ECO:0008006" key="3">
    <source>
        <dbReference type="Google" id="ProtNLM"/>
    </source>
</evidence>
<proteinExistence type="predicted"/>
<keyword evidence="2" id="KW-1185">Reference proteome</keyword>
<protein>
    <recommendedName>
        <fullName evidence="3">Carboxymuconolactone decarboxylase-like domain-containing protein</fullName>
    </recommendedName>
</protein>
<sequence>MAPRFPLDRAPDPATRHTLETQMNMLHSGRLPVMAEDRSEMLGWCAPLSYAPDNVVRAFMDLSKVSFQPQHAKPRNRKLAVTAFISVTQIPYMRHCHLIIGEADLGFSADQLRDALAGTMPEGLNDEEQAAYNFGKLLATQRDPIKDQIWEEFAGKLQKSEIVGITNFVGVYQWLALLTQLNGEDDRWN</sequence>
<organism evidence="1 2">
    <name type="scientific">Cryphonectria parasitica (strain ATCC 38755 / EP155)</name>
    <dbReference type="NCBI Taxonomy" id="660469"/>
    <lineage>
        <taxon>Eukaryota</taxon>
        <taxon>Fungi</taxon>
        <taxon>Dikarya</taxon>
        <taxon>Ascomycota</taxon>
        <taxon>Pezizomycotina</taxon>
        <taxon>Sordariomycetes</taxon>
        <taxon>Sordariomycetidae</taxon>
        <taxon>Diaporthales</taxon>
        <taxon>Cryphonectriaceae</taxon>
        <taxon>Cryphonectria-Endothia species complex</taxon>
        <taxon>Cryphonectria</taxon>
    </lineage>
</organism>
<evidence type="ECO:0000313" key="1">
    <source>
        <dbReference type="EMBL" id="KAF3768161.1"/>
    </source>
</evidence>
<dbReference type="GeneID" id="63834106"/>
<accession>A0A9P4Y7Z0</accession>
<reference evidence="1" key="1">
    <citation type="journal article" date="2020" name="Phytopathology">
        <title>Genome sequence of the chestnut blight fungus Cryphonectria parasitica EP155: A fundamental resource for an archetypical invasive plant pathogen.</title>
        <authorList>
            <person name="Crouch J.A."/>
            <person name="Dawe A."/>
            <person name="Aerts A."/>
            <person name="Barry K."/>
            <person name="Churchill A.C.L."/>
            <person name="Grimwood J."/>
            <person name="Hillman B."/>
            <person name="Milgroom M.G."/>
            <person name="Pangilinan J."/>
            <person name="Smith M."/>
            <person name="Salamov A."/>
            <person name="Schmutz J."/>
            <person name="Yadav J."/>
            <person name="Grigoriev I.V."/>
            <person name="Nuss D."/>
        </authorList>
    </citation>
    <scope>NUCLEOTIDE SEQUENCE</scope>
    <source>
        <strain evidence="1">EP155</strain>
    </source>
</reference>
<gene>
    <name evidence="1" type="ORF">M406DRAFT_254696</name>
</gene>
<comment type="caution">
    <text evidence="1">The sequence shown here is derived from an EMBL/GenBank/DDBJ whole genome shotgun (WGS) entry which is preliminary data.</text>
</comment>
<dbReference type="SUPFAM" id="SSF69118">
    <property type="entry name" value="AhpD-like"/>
    <property type="match status" value="1"/>
</dbReference>
<dbReference type="Gene3D" id="1.20.1290.10">
    <property type="entry name" value="AhpD-like"/>
    <property type="match status" value="1"/>
</dbReference>
<dbReference type="EMBL" id="MU032346">
    <property type="protein sequence ID" value="KAF3768161.1"/>
    <property type="molecule type" value="Genomic_DNA"/>
</dbReference>
<dbReference type="AlphaFoldDB" id="A0A9P4Y7Z0"/>
<name>A0A9P4Y7Z0_CRYP1</name>